<dbReference type="Gene3D" id="2.60.40.3140">
    <property type="match status" value="1"/>
</dbReference>
<gene>
    <name evidence="3" type="ORF">J2793_006400</name>
</gene>
<feature type="domain" description="DUF3857" evidence="2">
    <location>
        <begin position="60"/>
        <end position="220"/>
    </location>
</feature>
<feature type="domain" description="Transglutaminase-like" evidence="1">
    <location>
        <begin position="275"/>
        <end position="356"/>
    </location>
</feature>
<dbReference type="Pfam" id="PF01841">
    <property type="entry name" value="Transglut_core"/>
    <property type="match status" value="1"/>
</dbReference>
<dbReference type="Proteomes" id="UP001229486">
    <property type="component" value="Unassembled WGS sequence"/>
</dbReference>
<dbReference type="EMBL" id="JAURTK010000014">
    <property type="protein sequence ID" value="MDP9650925.1"/>
    <property type="molecule type" value="Genomic_DNA"/>
</dbReference>
<reference evidence="3" key="1">
    <citation type="submission" date="2023-07" db="EMBL/GenBank/DDBJ databases">
        <title>Sorghum-associated microbial communities from plants grown in Nebraska, USA.</title>
        <authorList>
            <person name="Schachtman D."/>
        </authorList>
    </citation>
    <scope>NUCLEOTIDE SEQUENCE</scope>
    <source>
        <strain evidence="3">DS1061</strain>
    </source>
</reference>
<evidence type="ECO:0000313" key="3">
    <source>
        <dbReference type="EMBL" id="MDP9650925.1"/>
    </source>
</evidence>
<dbReference type="AlphaFoldDB" id="A0AB73ILP0"/>
<dbReference type="InterPro" id="IPR002931">
    <property type="entry name" value="Transglutaminase-like"/>
</dbReference>
<protein>
    <submittedName>
        <fullName evidence="3">Transglutaminase-like putative cysteine protease</fullName>
    </submittedName>
</protein>
<dbReference type="InterPro" id="IPR038765">
    <property type="entry name" value="Papain-like_cys_pep_sf"/>
</dbReference>
<evidence type="ECO:0000259" key="1">
    <source>
        <dbReference type="Pfam" id="PF01841"/>
    </source>
</evidence>
<dbReference type="InterPro" id="IPR024618">
    <property type="entry name" value="DUF3857"/>
</dbReference>
<evidence type="ECO:0000313" key="4">
    <source>
        <dbReference type="Proteomes" id="UP001229486"/>
    </source>
</evidence>
<accession>A0AB73ILP0</accession>
<comment type="caution">
    <text evidence="3">The sequence shown here is derived from an EMBL/GenBank/DDBJ whole genome shotgun (WGS) entry which is preliminary data.</text>
</comment>
<dbReference type="Pfam" id="PF12969">
    <property type="entry name" value="DUF3857"/>
    <property type="match status" value="1"/>
</dbReference>
<sequence length="634" mass="68912">MKPEAIPPVNFSMRTDFSRHRLVRAASLCVALVCGQATHASEAPDYRVTQYERALTVDDAGRVTAHVKIAIVLSSDAAVQRFSQYVVPYVADLQTLKIDDAQMVHSDGNSVRADLRTAVLDRPAPTTVTAPQFSSEHLRIVAFPATARGDTLRLSYTLTDRATLFPGKFTEVVTFPPTEAYGGAEETLDTPAGMVIHIDARGVQKVSDTTTRTRRVQVYRYRTPPDGPVPVQADAVAALDAGPYLVATNFSDYAEIGQVYEQTARPQATPSAAIRALADKLTANATDRRQQATLIYDWVSRNIRYLAAYVGTGPVVPHSADVVLRDGYGDCKDHVALFIALLNAKSIRADNVLVNLGNSYRVPDAPTWSVYNHAIAWLPEFGLFADTTGGFAPFGVLSFPASDKPALDTATGKMLHTPAQNGENSASSIDYTIQIRDDGNTDVTGTITLRGQVGIRPARLLSQYPKSRIGYDLLRQAGLTGTMDVGAGNADRPDGPLRLELTGTIDEMAIMPGPAALAVPTMPNYGSIKSFADFVLREADRPLDGPCGASALREHYSIQLPASVKIIAIPPDLYRNSGELTYSATYRRNGQTVEIERDLARNFHANVCSGETLKQWSAIAREISNDLKRQILYR</sequence>
<proteinExistence type="predicted"/>
<dbReference type="RefSeq" id="WP_392395663.1">
    <property type="nucleotide sequence ID" value="NZ_JAURTK010000014.1"/>
</dbReference>
<dbReference type="SUPFAM" id="SSF54001">
    <property type="entry name" value="Cysteine proteinases"/>
    <property type="match status" value="1"/>
</dbReference>
<organism evidence="3 4">
    <name type="scientific">Paraburkholderia caledonica</name>
    <dbReference type="NCBI Taxonomy" id="134536"/>
    <lineage>
        <taxon>Bacteria</taxon>
        <taxon>Pseudomonadati</taxon>
        <taxon>Pseudomonadota</taxon>
        <taxon>Betaproteobacteria</taxon>
        <taxon>Burkholderiales</taxon>
        <taxon>Burkholderiaceae</taxon>
        <taxon>Paraburkholderia</taxon>
    </lineage>
</organism>
<dbReference type="Gene3D" id="3.10.620.30">
    <property type="match status" value="1"/>
</dbReference>
<name>A0AB73ILP0_9BURK</name>
<evidence type="ECO:0000259" key="2">
    <source>
        <dbReference type="Pfam" id="PF12969"/>
    </source>
</evidence>